<dbReference type="Gene3D" id="2.70.98.70">
    <property type="match status" value="1"/>
</dbReference>
<sequence length="628" mass="70486">MKTLGIIFLIWLGIRQPSAYAQMDSINATVTISDHPRILLRQSEIQALQKAIQFDTCLHLVHQSLLNQCDSILLSKRTALSSTRVGRIQHSDVREALRRLFALSYGWRMTGRQAYFDRAKHELWMVLIVHWHREQVEHLAEITTAASLAYDWLYGNLSSRERDFVQKTIIKKGLEAALTPRDSSWTVPTDYQMQVINTGLVFGALATYESQPALARSILNRSIRSTRQIIAIYDPDGAYPYGYSAWSYATGFTALLISALQNEFRTDFGLLAQPGFLKTADYGLHMRAPSGNCFNYGKTNLEAPLQPVQFWLAHRAENQWAGWIERNWLVRKKVNTWQKEALPPALLIWSYRHPLTVPNQPPSQVWVGRGKEPVALLRSSWNDSTALFMGLKAGTPSLADAHMDVGSFVVEAQGVRWAIDLGPQNMDSLQLAGVDMQPTHQNAPRWLVYRNSTMGHNTLVVNYGAQLVNGFAPIVSHSNQPAFRNAITDLTSLYAEDLVSARRGVAILDGRSMLVQDELETGAKESVVRWVFATGAEVELIDSHRAILSQSDKKILVALEPNSGLTLRAWSTGPRYEHDSANPGTMQVGFETTIPPRTKRSWKVEFVPGSISLETTSPMVSLAQWPHE</sequence>
<dbReference type="RefSeq" id="WP_154175646.1">
    <property type="nucleotide sequence ID" value="NZ_WJXZ01000007.1"/>
</dbReference>
<dbReference type="PANTHER" id="PTHR38045">
    <property type="entry name" value="CHROMOSOME 1, WHOLE GENOME SHOTGUN SEQUENCE"/>
    <property type="match status" value="1"/>
</dbReference>
<dbReference type="PANTHER" id="PTHR38045:SF1">
    <property type="entry name" value="HEPARINASE II_III-LIKE PROTEIN"/>
    <property type="match status" value="1"/>
</dbReference>
<evidence type="ECO:0000256" key="1">
    <source>
        <dbReference type="ARBA" id="ARBA00004196"/>
    </source>
</evidence>
<organism evidence="3 4">
    <name type="scientific">Larkinella terrae</name>
    <dbReference type="NCBI Taxonomy" id="2025311"/>
    <lineage>
        <taxon>Bacteria</taxon>
        <taxon>Pseudomonadati</taxon>
        <taxon>Bacteroidota</taxon>
        <taxon>Cytophagia</taxon>
        <taxon>Cytophagales</taxon>
        <taxon>Spirosomataceae</taxon>
        <taxon>Larkinella</taxon>
    </lineage>
</organism>
<dbReference type="OrthoDB" id="9772435at2"/>
<dbReference type="SUPFAM" id="SSF48230">
    <property type="entry name" value="Chondroitin AC/alginate lyase"/>
    <property type="match status" value="1"/>
</dbReference>
<dbReference type="GO" id="GO:0030313">
    <property type="term" value="C:cell envelope"/>
    <property type="evidence" value="ECO:0007669"/>
    <property type="project" value="UniProtKB-SubCell"/>
</dbReference>
<dbReference type="AlphaFoldDB" id="A0A7K0EKL4"/>
<dbReference type="GO" id="GO:0016829">
    <property type="term" value="F:lyase activity"/>
    <property type="evidence" value="ECO:0007669"/>
    <property type="project" value="InterPro"/>
</dbReference>
<protein>
    <submittedName>
        <fullName evidence="3">Heparinase</fullName>
    </submittedName>
</protein>
<name>A0A7K0EKL4_9BACT</name>
<proteinExistence type="predicted"/>
<gene>
    <name evidence="3" type="ORF">GJJ30_13260</name>
</gene>
<accession>A0A7K0EKL4</accession>
<dbReference type="Proteomes" id="UP000441754">
    <property type="component" value="Unassembled WGS sequence"/>
</dbReference>
<dbReference type="InterPro" id="IPR008929">
    <property type="entry name" value="Chondroitin_lyas"/>
</dbReference>
<feature type="domain" description="Heparinase II/III-like C-terminal" evidence="2">
    <location>
        <begin position="388"/>
        <end position="558"/>
    </location>
</feature>
<comment type="subcellular location">
    <subcellularLocation>
        <location evidence="1">Cell envelope</location>
    </subcellularLocation>
</comment>
<comment type="caution">
    <text evidence="3">The sequence shown here is derived from an EMBL/GenBank/DDBJ whole genome shotgun (WGS) entry which is preliminary data.</text>
</comment>
<evidence type="ECO:0000259" key="2">
    <source>
        <dbReference type="Pfam" id="PF07940"/>
    </source>
</evidence>
<evidence type="ECO:0000313" key="4">
    <source>
        <dbReference type="Proteomes" id="UP000441754"/>
    </source>
</evidence>
<keyword evidence="4" id="KW-1185">Reference proteome</keyword>
<evidence type="ECO:0000313" key="3">
    <source>
        <dbReference type="EMBL" id="MRS62262.1"/>
    </source>
</evidence>
<dbReference type="EMBL" id="WJXZ01000007">
    <property type="protein sequence ID" value="MRS62262.1"/>
    <property type="molecule type" value="Genomic_DNA"/>
</dbReference>
<dbReference type="Gene3D" id="1.50.10.100">
    <property type="entry name" value="Chondroitin AC/alginate lyase"/>
    <property type="match status" value="1"/>
</dbReference>
<dbReference type="Pfam" id="PF07940">
    <property type="entry name" value="Hepar_II_III_C"/>
    <property type="match status" value="1"/>
</dbReference>
<dbReference type="InterPro" id="IPR012480">
    <property type="entry name" value="Hepar_II_III_C"/>
</dbReference>
<reference evidence="3 4" key="1">
    <citation type="journal article" date="2018" name="Antonie Van Leeuwenhoek">
        <title>Larkinella terrae sp. nov., isolated from soil on Jeju Island, South Korea.</title>
        <authorList>
            <person name="Ten L.N."/>
            <person name="Jeon J."/>
            <person name="Park S.J."/>
            <person name="Park S."/>
            <person name="Lee S.Y."/>
            <person name="Kim M.K."/>
            <person name="Jung H.Y."/>
        </authorList>
    </citation>
    <scope>NUCLEOTIDE SEQUENCE [LARGE SCALE GENOMIC DNA]</scope>
    <source>
        <strain evidence="3 4">KCTC 52001</strain>
    </source>
</reference>